<feature type="chain" id="PRO_5046632961" evidence="1">
    <location>
        <begin position="21"/>
        <end position="300"/>
    </location>
</feature>
<name>A0ABV4CYZ0_9BACT</name>
<proteinExistence type="predicted"/>
<accession>A0ABV4CYZ0</accession>
<reference evidence="2 3" key="1">
    <citation type="submission" date="2024-03" db="EMBL/GenBank/DDBJ databases">
        <title>Mouse gut bacterial collection (mGBC) of GemPharmatech.</title>
        <authorList>
            <person name="He Y."/>
            <person name="Dong L."/>
            <person name="Wu D."/>
            <person name="Gao X."/>
            <person name="Lin Z."/>
        </authorList>
    </citation>
    <scope>NUCLEOTIDE SEQUENCE [LARGE SCALE GENOMIC DNA]</scope>
    <source>
        <strain evidence="2 3">54-13</strain>
    </source>
</reference>
<dbReference type="RefSeq" id="WP_121699794.1">
    <property type="nucleotide sequence ID" value="NZ_JBCLPP010000030.1"/>
</dbReference>
<keyword evidence="1" id="KW-0732">Signal</keyword>
<evidence type="ECO:0000313" key="2">
    <source>
        <dbReference type="EMBL" id="MEY8246031.1"/>
    </source>
</evidence>
<dbReference type="Pfam" id="PF15890">
    <property type="entry name" value="Peptidase_Mx1"/>
    <property type="match status" value="1"/>
</dbReference>
<feature type="signal peptide" evidence="1">
    <location>
        <begin position="1"/>
        <end position="20"/>
    </location>
</feature>
<dbReference type="Gene3D" id="3.40.390.70">
    <property type="match status" value="1"/>
</dbReference>
<comment type="caution">
    <text evidence="2">The sequence shown here is derived from an EMBL/GenBank/DDBJ whole genome shotgun (WGS) entry which is preliminary data.</text>
</comment>
<sequence>MKTSKILSVALLAVSAAAFIGCSSDDPDTSISVITPDSTDPTELDTWLLANFNKPYNIDFKYRYEDIEGDFDYYLVPARYEDAVTMAHLIKYLCIETYNEVAGTDFTCRYFPKMFYTVGEWEYKNNGTFILGTAEGGRKIFLAGLNYLPQCLGNAAQLNHYYFKTIHHEFTHILNQTKSIPADFQLVTGSGYVADMWSESPFNQEYIDNGFISSYAQHSYQEDFAEMMSIYVTNSTEDWNAMLSEASSSSRELILQKLDIVRTYMEEHFNIDMDDLRATLQRRQNDVVSGKVDLSDLTVD</sequence>
<evidence type="ECO:0000256" key="1">
    <source>
        <dbReference type="SAM" id="SignalP"/>
    </source>
</evidence>
<keyword evidence="3" id="KW-1185">Reference proteome</keyword>
<evidence type="ECO:0000313" key="3">
    <source>
        <dbReference type="Proteomes" id="UP001565200"/>
    </source>
</evidence>
<dbReference type="InterPro" id="IPR030890">
    <property type="entry name" value="LP_HExxH_w_TonB"/>
</dbReference>
<dbReference type="PROSITE" id="PS51257">
    <property type="entry name" value="PROKAR_LIPOPROTEIN"/>
    <property type="match status" value="1"/>
</dbReference>
<organism evidence="2 3">
    <name type="scientific">Heminiphilus faecis</name>
    <dbReference type="NCBI Taxonomy" id="2601703"/>
    <lineage>
        <taxon>Bacteria</taxon>
        <taxon>Pseudomonadati</taxon>
        <taxon>Bacteroidota</taxon>
        <taxon>Bacteroidia</taxon>
        <taxon>Bacteroidales</taxon>
        <taxon>Muribaculaceae</taxon>
        <taxon>Heminiphilus</taxon>
    </lineage>
</organism>
<dbReference type="Proteomes" id="UP001565200">
    <property type="component" value="Unassembled WGS sequence"/>
</dbReference>
<dbReference type="EMBL" id="JBCLPP010000030">
    <property type="protein sequence ID" value="MEY8246031.1"/>
    <property type="molecule type" value="Genomic_DNA"/>
</dbReference>
<gene>
    <name evidence="2" type="ORF">AAK873_10440</name>
</gene>
<protein>
    <submittedName>
        <fullName evidence="2">Zinc-binding metallopeptidase</fullName>
    </submittedName>
</protein>
<dbReference type="NCBIfam" id="TIGR04549">
    <property type="entry name" value="LP_HExxH_w_tonB"/>
    <property type="match status" value="1"/>
</dbReference>